<dbReference type="EMBL" id="FOJN01000012">
    <property type="protein sequence ID" value="SFA58350.1"/>
    <property type="molecule type" value="Genomic_DNA"/>
</dbReference>
<proteinExistence type="predicted"/>
<dbReference type="GeneID" id="85486844"/>
<evidence type="ECO:0000256" key="1">
    <source>
        <dbReference type="SAM" id="Phobius"/>
    </source>
</evidence>
<gene>
    <name evidence="2" type="ORF">SAMN05444374_11297</name>
</gene>
<sequence>MTLPVDTAVLVLVSGLILLWALVLGVWKFRGMATSPTGQAHPYVDIAHRAALLYSFATMVLAALVHFGAWSTAVNLIASGAVVFFFVAAIVSYVVHGARRDTDNQFVNPVRGTHAFMVALAGVEIVGLGVLIAGFVRAQFF</sequence>
<keyword evidence="1" id="KW-0812">Transmembrane</keyword>
<dbReference type="OrthoDB" id="345818at2"/>
<evidence type="ECO:0008006" key="4">
    <source>
        <dbReference type="Google" id="ProtNLM"/>
    </source>
</evidence>
<dbReference type="AlphaFoldDB" id="A0A1I0U335"/>
<dbReference type="RefSeq" id="WP_068361065.1">
    <property type="nucleotide sequence ID" value="NZ_FOJN01000012.1"/>
</dbReference>
<accession>A0A1I0U335</accession>
<protein>
    <recommendedName>
        <fullName evidence="4">Integral membrane protein</fullName>
    </recommendedName>
</protein>
<evidence type="ECO:0000313" key="3">
    <source>
        <dbReference type="Proteomes" id="UP000182054"/>
    </source>
</evidence>
<name>A0A1I0U335_9NOCA</name>
<feature type="transmembrane region" description="Helical" evidence="1">
    <location>
        <begin position="76"/>
        <end position="95"/>
    </location>
</feature>
<keyword evidence="1" id="KW-0472">Membrane</keyword>
<dbReference type="Proteomes" id="UP000182054">
    <property type="component" value="Unassembled WGS sequence"/>
</dbReference>
<keyword evidence="1" id="KW-1133">Transmembrane helix</keyword>
<organism evidence="2 3">
    <name type="scientific">Rhodococcoides kroppenstedtii</name>
    <dbReference type="NCBI Taxonomy" id="293050"/>
    <lineage>
        <taxon>Bacteria</taxon>
        <taxon>Bacillati</taxon>
        <taxon>Actinomycetota</taxon>
        <taxon>Actinomycetes</taxon>
        <taxon>Mycobacteriales</taxon>
        <taxon>Nocardiaceae</taxon>
        <taxon>Rhodococcoides</taxon>
    </lineage>
</organism>
<feature type="transmembrane region" description="Helical" evidence="1">
    <location>
        <begin position="6"/>
        <end position="29"/>
    </location>
</feature>
<feature type="transmembrane region" description="Helical" evidence="1">
    <location>
        <begin position="115"/>
        <end position="136"/>
    </location>
</feature>
<feature type="transmembrane region" description="Helical" evidence="1">
    <location>
        <begin position="50"/>
        <end position="70"/>
    </location>
</feature>
<evidence type="ECO:0000313" key="2">
    <source>
        <dbReference type="EMBL" id="SFA58350.1"/>
    </source>
</evidence>
<reference evidence="2 3" key="1">
    <citation type="submission" date="2016-10" db="EMBL/GenBank/DDBJ databases">
        <authorList>
            <person name="de Groot N.N."/>
        </authorList>
    </citation>
    <scope>NUCLEOTIDE SEQUENCE [LARGE SCALE GENOMIC DNA]</scope>
    <source>
        <strain evidence="2 3">DSM 44908</strain>
    </source>
</reference>